<keyword evidence="5" id="KW-1185">Reference proteome</keyword>
<evidence type="ECO:0000313" key="4">
    <source>
        <dbReference type="EMBL" id="TKD12670.1"/>
    </source>
</evidence>
<dbReference type="CDD" id="cd02612">
    <property type="entry name" value="HAD_PGPPase"/>
    <property type="match status" value="1"/>
</dbReference>
<dbReference type="RefSeq" id="WP_136927307.1">
    <property type="nucleotide sequence ID" value="NZ_SSMQ01000002.1"/>
</dbReference>
<dbReference type="NCBIfam" id="TIGR01488">
    <property type="entry name" value="HAD-SF-IB"/>
    <property type="match status" value="1"/>
</dbReference>
<evidence type="ECO:0000256" key="3">
    <source>
        <dbReference type="ARBA" id="ARBA00022842"/>
    </source>
</evidence>
<dbReference type="Gene3D" id="3.40.50.1000">
    <property type="entry name" value="HAD superfamily/HAD-like"/>
    <property type="match status" value="1"/>
</dbReference>
<keyword evidence="1" id="KW-0479">Metal-binding</keyword>
<dbReference type="PANTHER" id="PTHR43344">
    <property type="entry name" value="PHOSPHOSERINE PHOSPHATASE"/>
    <property type="match status" value="1"/>
</dbReference>
<dbReference type="AlphaFoldDB" id="A0A4U1JJD8"/>
<protein>
    <submittedName>
        <fullName evidence="4">HAD family hydrolase</fullName>
    </submittedName>
</protein>
<evidence type="ECO:0000313" key="5">
    <source>
        <dbReference type="Proteomes" id="UP000309215"/>
    </source>
</evidence>
<dbReference type="Gene3D" id="1.20.1440.100">
    <property type="entry name" value="SG protein - dephosphorylation function"/>
    <property type="match status" value="1"/>
</dbReference>
<dbReference type="InterPro" id="IPR036412">
    <property type="entry name" value="HAD-like_sf"/>
</dbReference>
<dbReference type="Proteomes" id="UP000309215">
    <property type="component" value="Unassembled WGS sequence"/>
</dbReference>
<evidence type="ECO:0000256" key="1">
    <source>
        <dbReference type="ARBA" id="ARBA00022723"/>
    </source>
</evidence>
<dbReference type="SUPFAM" id="SSF56784">
    <property type="entry name" value="HAD-like"/>
    <property type="match status" value="1"/>
</dbReference>
<dbReference type="OrthoDB" id="9784466at2"/>
<dbReference type="InterPro" id="IPR050582">
    <property type="entry name" value="HAD-like_SerB"/>
</dbReference>
<dbReference type="PANTHER" id="PTHR43344:SF13">
    <property type="entry name" value="PHOSPHATASE RV3661-RELATED"/>
    <property type="match status" value="1"/>
</dbReference>
<comment type="caution">
    <text evidence="4">The sequence shown here is derived from an EMBL/GenBank/DDBJ whole genome shotgun (WGS) entry which is preliminary data.</text>
</comment>
<sequence length="221" mass="24688">MSASKPRAALFDMDRTLVRKETASLYVRYLRDIGEASTFDLLKTFYWVGQYTLGLLDAEGIAEKALAPLSGTPESTLVTRCEDWFGKYVERHVADAGRRAVKRHKEAGDVCAIVTGATKYAARPLAERLEIEHVVGTELEIDARGHFTGRAERPLCLGVGKVRRAEALAARLGFALEESTFYSDSVTDVPLLERVAAPIAVNPDPRLERLARQRGWRIERW</sequence>
<reference evidence="4 5" key="1">
    <citation type="submission" date="2019-04" db="EMBL/GenBank/DDBJ databases">
        <authorList>
            <person name="Li Y."/>
            <person name="Wang J."/>
        </authorList>
    </citation>
    <scope>NUCLEOTIDE SEQUENCE [LARGE SCALE GENOMIC DNA]</scope>
    <source>
        <strain evidence="4 5">DSM 14668</strain>
    </source>
</reference>
<dbReference type="EMBL" id="SSMQ01000002">
    <property type="protein sequence ID" value="TKD12670.1"/>
    <property type="molecule type" value="Genomic_DNA"/>
</dbReference>
<evidence type="ECO:0000256" key="2">
    <source>
        <dbReference type="ARBA" id="ARBA00022801"/>
    </source>
</evidence>
<accession>A0A4U1JJD8</accession>
<dbReference type="NCBIfam" id="TIGR01490">
    <property type="entry name" value="HAD-SF-IB-hyp1"/>
    <property type="match status" value="1"/>
</dbReference>
<keyword evidence="3" id="KW-0460">Magnesium</keyword>
<dbReference type="GO" id="GO:0016787">
    <property type="term" value="F:hydrolase activity"/>
    <property type="evidence" value="ECO:0007669"/>
    <property type="project" value="UniProtKB-KW"/>
</dbReference>
<organism evidence="4 5">
    <name type="scientific">Polyangium fumosum</name>
    <dbReference type="NCBI Taxonomy" id="889272"/>
    <lineage>
        <taxon>Bacteria</taxon>
        <taxon>Pseudomonadati</taxon>
        <taxon>Myxococcota</taxon>
        <taxon>Polyangia</taxon>
        <taxon>Polyangiales</taxon>
        <taxon>Polyangiaceae</taxon>
        <taxon>Polyangium</taxon>
    </lineage>
</organism>
<dbReference type="InterPro" id="IPR006385">
    <property type="entry name" value="HAD_hydro_SerB1"/>
</dbReference>
<gene>
    <name evidence="4" type="ORF">E8A74_02655</name>
</gene>
<keyword evidence="2 4" id="KW-0378">Hydrolase</keyword>
<dbReference type="GO" id="GO:0046872">
    <property type="term" value="F:metal ion binding"/>
    <property type="evidence" value="ECO:0007669"/>
    <property type="project" value="UniProtKB-KW"/>
</dbReference>
<dbReference type="Pfam" id="PF12710">
    <property type="entry name" value="HAD"/>
    <property type="match status" value="1"/>
</dbReference>
<dbReference type="InterPro" id="IPR023214">
    <property type="entry name" value="HAD_sf"/>
</dbReference>
<name>A0A4U1JJD8_9BACT</name>
<proteinExistence type="predicted"/>